<dbReference type="GO" id="GO:0016829">
    <property type="term" value="F:lyase activity"/>
    <property type="evidence" value="ECO:0007669"/>
    <property type="project" value="UniProtKB-UniRule"/>
</dbReference>
<comment type="similarity">
    <text evidence="2">Belongs to the LarC family.</text>
</comment>
<dbReference type="RefSeq" id="WP_011833645.1">
    <property type="nucleotide sequence ID" value="NC_008942.1"/>
</dbReference>
<dbReference type="STRING" id="410358.Mlab_1273"/>
<dbReference type="Gene3D" id="3.10.20.300">
    <property type="entry name" value="mk0293 like domain"/>
    <property type="match status" value="1"/>
</dbReference>
<organism evidence="3 4">
    <name type="scientific">Methanocorpusculum labreanum (strain ATCC 43576 / DSM 4855 / Z)</name>
    <dbReference type="NCBI Taxonomy" id="410358"/>
    <lineage>
        <taxon>Archaea</taxon>
        <taxon>Methanobacteriati</taxon>
        <taxon>Methanobacteriota</taxon>
        <taxon>Stenosarchaea group</taxon>
        <taxon>Methanomicrobia</taxon>
        <taxon>Methanomicrobiales</taxon>
        <taxon>Methanocorpusculaceae</taxon>
        <taxon>Methanocorpusculum</taxon>
    </lineage>
</organism>
<dbReference type="Pfam" id="PF01969">
    <property type="entry name" value="Ni_insertion"/>
    <property type="match status" value="1"/>
</dbReference>
<proteinExistence type="inferred from homology"/>
<dbReference type="HAMAP" id="MF_01074">
    <property type="entry name" value="LarC"/>
    <property type="match status" value="1"/>
</dbReference>
<dbReference type="NCBIfam" id="TIGR00299">
    <property type="entry name" value="nickel pincer cofactor biosynthesis protein LarC"/>
    <property type="match status" value="1"/>
</dbReference>
<reference evidence="3 4" key="1">
    <citation type="journal article" date="2009" name="Stand. Genomic Sci.">
        <title>Complete genome sequence of Methanocorpusculum labreanum type strain Z.</title>
        <authorList>
            <person name="Anderson I.J."/>
            <person name="Sieprawska-Lupa M."/>
            <person name="Goltsman E."/>
            <person name="Lapidus A."/>
            <person name="Copeland A."/>
            <person name="Glavina Del Rio T."/>
            <person name="Tice H."/>
            <person name="Dalin E."/>
            <person name="Barry K."/>
            <person name="Pitluck S."/>
            <person name="Hauser L."/>
            <person name="Land M."/>
            <person name="Lucas S."/>
            <person name="Richardson P."/>
            <person name="Whitman W.B."/>
            <person name="Kyrpides N.C."/>
        </authorList>
    </citation>
    <scope>NUCLEOTIDE SEQUENCE [LARGE SCALE GENOMIC DNA]</scope>
    <source>
        <strain evidence="4">ATCC 43576 / DSM 4855 / Z</strain>
    </source>
</reference>
<dbReference type="InterPro" id="IPR002822">
    <property type="entry name" value="Ni_insertion"/>
</dbReference>
<evidence type="ECO:0000256" key="2">
    <source>
        <dbReference type="HAMAP-Rule" id="MF_01074"/>
    </source>
</evidence>
<evidence type="ECO:0000313" key="4">
    <source>
        <dbReference type="Proteomes" id="UP000000365"/>
    </source>
</evidence>
<accession>A2SSY6</accession>
<evidence type="ECO:0000256" key="1">
    <source>
        <dbReference type="ARBA" id="ARBA00022596"/>
    </source>
</evidence>
<dbReference type="HOGENOM" id="CLU_028523_2_1_2"/>
<keyword evidence="4" id="KW-1185">Reference proteome</keyword>
<dbReference type="PANTHER" id="PTHR36566">
    <property type="entry name" value="NICKEL INSERTION PROTEIN-RELATED"/>
    <property type="match status" value="1"/>
</dbReference>
<dbReference type="KEGG" id="mla:Mlab_1273"/>
<dbReference type="AlphaFoldDB" id="A2SSY6"/>
<keyword evidence="1 2" id="KW-0533">Nickel</keyword>
<dbReference type="OrthoDB" id="10691at2157"/>
<dbReference type="eggNOG" id="arCOG02701">
    <property type="taxonomic scope" value="Archaea"/>
</dbReference>
<name>A2SSY6_METLZ</name>
<dbReference type="PANTHER" id="PTHR36566:SF1">
    <property type="entry name" value="PYRIDINIUM-3,5-BISTHIOCARBOXYLIC ACID MONONUCLEOTIDE NICKEL INSERTION PROTEIN"/>
    <property type="match status" value="1"/>
</dbReference>
<gene>
    <name evidence="3" type="ordered locus">Mlab_1273</name>
</gene>
<dbReference type="GO" id="GO:0016151">
    <property type="term" value="F:nickel cation binding"/>
    <property type="evidence" value="ECO:0007669"/>
    <property type="project" value="UniProtKB-UniRule"/>
</dbReference>
<dbReference type="GeneID" id="4794665"/>
<sequence length="387" mass="41135">MRILVIDPRFGAAGDMILGALLGLGADREFVLRSVASVSKPEITNVLRAGIPATYIRTNTKKTTRNLSEILEIISAADASEQAKDIAKKVFTRIQNAEASVHQTEHVHFHEVGADDAISDILGSVSAILSLNVDAVHILPLSTGMGTVTCSHGIMPVPAPATAEILKASNLAVSLGSFEGELCTPTGAALLATFQEVFGTTVHSGKLLSSGAGAGTRDPSDHPNVLFAYIMDTGDEAGSVDVLETNVDDISGEVLSSVLSTMMNEGARDASVIPIVMKKGRPGYLIRVISLPRDAPRLAKILAHETGSLGVRCTPMIHRFIADRTIASTSVVINDRVYSVDVKIASMDGVVYSRKAEFDDLQRISDASGLPVRTVKRIVEEDVWKTP</sequence>
<dbReference type="Gene3D" id="3.30.70.1380">
    <property type="entry name" value="Transcriptional regulatory protein pf0864 domain like"/>
    <property type="match status" value="1"/>
</dbReference>
<evidence type="ECO:0000313" key="3">
    <source>
        <dbReference type="EMBL" id="ABN07442.1"/>
    </source>
</evidence>
<keyword evidence="2" id="KW-0456">Lyase</keyword>
<dbReference type="EMBL" id="CP000559">
    <property type="protein sequence ID" value="ABN07442.1"/>
    <property type="molecule type" value="Genomic_DNA"/>
</dbReference>
<protein>
    <recommendedName>
        <fullName evidence="2">Putative nickel insertion protein</fullName>
    </recommendedName>
</protein>
<dbReference type="Proteomes" id="UP000000365">
    <property type="component" value="Chromosome"/>
</dbReference>